<gene>
    <name evidence="1" type="ORF">Pmani_010860</name>
</gene>
<comment type="caution">
    <text evidence="1">The sequence shown here is derived from an EMBL/GenBank/DDBJ whole genome shotgun (WGS) entry which is preliminary data.</text>
</comment>
<keyword evidence="2" id="KW-1185">Reference proteome</keyword>
<dbReference type="AlphaFoldDB" id="A0AAE1Q1B1"/>
<organism evidence="1 2">
    <name type="scientific">Petrolisthes manimaculis</name>
    <dbReference type="NCBI Taxonomy" id="1843537"/>
    <lineage>
        <taxon>Eukaryota</taxon>
        <taxon>Metazoa</taxon>
        <taxon>Ecdysozoa</taxon>
        <taxon>Arthropoda</taxon>
        <taxon>Crustacea</taxon>
        <taxon>Multicrustacea</taxon>
        <taxon>Malacostraca</taxon>
        <taxon>Eumalacostraca</taxon>
        <taxon>Eucarida</taxon>
        <taxon>Decapoda</taxon>
        <taxon>Pleocyemata</taxon>
        <taxon>Anomura</taxon>
        <taxon>Galatheoidea</taxon>
        <taxon>Porcellanidae</taxon>
        <taxon>Petrolisthes</taxon>
    </lineage>
</organism>
<evidence type="ECO:0000313" key="2">
    <source>
        <dbReference type="Proteomes" id="UP001292094"/>
    </source>
</evidence>
<proteinExistence type="predicted"/>
<dbReference type="EMBL" id="JAWZYT010000864">
    <property type="protein sequence ID" value="KAK4318113.1"/>
    <property type="molecule type" value="Genomic_DNA"/>
</dbReference>
<evidence type="ECO:0000313" key="1">
    <source>
        <dbReference type="EMBL" id="KAK4318113.1"/>
    </source>
</evidence>
<reference evidence="1" key="1">
    <citation type="submission" date="2023-11" db="EMBL/GenBank/DDBJ databases">
        <title>Genome assemblies of two species of porcelain crab, Petrolisthes cinctipes and Petrolisthes manimaculis (Anomura: Porcellanidae).</title>
        <authorList>
            <person name="Angst P."/>
        </authorList>
    </citation>
    <scope>NUCLEOTIDE SEQUENCE</scope>
    <source>
        <strain evidence="1">PB745_02</strain>
        <tissue evidence="1">Gill</tissue>
    </source>
</reference>
<sequence>MPLFAIDYQAGQRHVPQREEASINRITRRKIGSGRQLNMESLSTDELFLCLTDYTCVGNETFDSSMAVVVFLTDYRPHQSLVASPTQLSLILNTVVRTASSAQR</sequence>
<name>A0AAE1Q1B1_9EUCA</name>
<protein>
    <submittedName>
        <fullName evidence="1">Uncharacterized protein</fullName>
    </submittedName>
</protein>
<dbReference type="Proteomes" id="UP001292094">
    <property type="component" value="Unassembled WGS sequence"/>
</dbReference>
<accession>A0AAE1Q1B1</accession>